<feature type="non-terminal residue" evidence="1">
    <location>
        <position position="22"/>
    </location>
</feature>
<proteinExistence type="predicted"/>
<accession>A0A0F8XRI5</accession>
<sequence length="22" mass="2496">MEDHKKVILRPEVSLDAGLLCE</sequence>
<name>A0A0F8XRI5_9ZZZZ</name>
<gene>
    <name evidence="1" type="ORF">LCGC14_2911440</name>
</gene>
<dbReference type="EMBL" id="LAZR01057619">
    <property type="protein sequence ID" value="KKK71682.1"/>
    <property type="molecule type" value="Genomic_DNA"/>
</dbReference>
<evidence type="ECO:0000313" key="1">
    <source>
        <dbReference type="EMBL" id="KKK71682.1"/>
    </source>
</evidence>
<reference evidence="1" key="1">
    <citation type="journal article" date="2015" name="Nature">
        <title>Complex archaea that bridge the gap between prokaryotes and eukaryotes.</title>
        <authorList>
            <person name="Spang A."/>
            <person name="Saw J.H."/>
            <person name="Jorgensen S.L."/>
            <person name="Zaremba-Niedzwiedzka K."/>
            <person name="Martijn J."/>
            <person name="Lind A.E."/>
            <person name="van Eijk R."/>
            <person name="Schleper C."/>
            <person name="Guy L."/>
            <person name="Ettema T.J."/>
        </authorList>
    </citation>
    <scope>NUCLEOTIDE SEQUENCE</scope>
</reference>
<protein>
    <submittedName>
        <fullName evidence="1">Uncharacterized protein</fullName>
    </submittedName>
</protein>
<comment type="caution">
    <text evidence="1">The sequence shown here is derived from an EMBL/GenBank/DDBJ whole genome shotgun (WGS) entry which is preliminary data.</text>
</comment>
<dbReference type="AlphaFoldDB" id="A0A0F8XRI5"/>
<organism evidence="1">
    <name type="scientific">marine sediment metagenome</name>
    <dbReference type="NCBI Taxonomy" id="412755"/>
    <lineage>
        <taxon>unclassified sequences</taxon>
        <taxon>metagenomes</taxon>
        <taxon>ecological metagenomes</taxon>
    </lineage>
</organism>